<evidence type="ECO:0000259" key="11">
    <source>
        <dbReference type="Pfam" id="PF00501"/>
    </source>
</evidence>
<keyword evidence="6" id="KW-0456">Lyase</keyword>
<dbReference type="Pfam" id="PF02775">
    <property type="entry name" value="TPP_enzyme_C"/>
    <property type="match status" value="1"/>
</dbReference>
<evidence type="ECO:0000256" key="9">
    <source>
        <dbReference type="ARBA" id="ARBA00044518"/>
    </source>
</evidence>
<dbReference type="PANTHER" id="PTHR43710">
    <property type="entry name" value="2-HYDROXYACYL-COA LYASE"/>
    <property type="match status" value="1"/>
</dbReference>
<dbReference type="InterPro" id="IPR000399">
    <property type="entry name" value="TPP-bd_CS"/>
</dbReference>
<dbReference type="GO" id="GO:0106359">
    <property type="term" value="F:2-hydroxyacyl-CoA lyase activity"/>
    <property type="evidence" value="ECO:0007669"/>
    <property type="project" value="UniProtKB-EC"/>
</dbReference>
<evidence type="ECO:0000313" key="15">
    <source>
        <dbReference type="EMBL" id="KAI7845328.1"/>
    </source>
</evidence>
<dbReference type="Pfam" id="PF02776">
    <property type="entry name" value="TPP_enzyme_N"/>
    <property type="match status" value="1"/>
</dbReference>
<dbReference type="NCBIfam" id="NF006721">
    <property type="entry name" value="PRK09259.1"/>
    <property type="match status" value="1"/>
</dbReference>
<dbReference type="GO" id="GO:0001561">
    <property type="term" value="P:fatty acid alpha-oxidation"/>
    <property type="evidence" value="ECO:0007669"/>
    <property type="project" value="TreeGrafter"/>
</dbReference>
<protein>
    <recommendedName>
        <fullName evidence="9">2-hydroxyacyl-CoA lyase</fullName>
        <ecNumber evidence="9">4.1.2.63</ecNumber>
    </recommendedName>
</protein>
<dbReference type="Pfam" id="PF13193">
    <property type="entry name" value="AMP-binding_C"/>
    <property type="match status" value="1"/>
</dbReference>
<dbReference type="CDD" id="cd07035">
    <property type="entry name" value="TPP_PYR_POX_like"/>
    <property type="match status" value="1"/>
</dbReference>
<reference evidence="15" key="1">
    <citation type="submission" date="2020-11" db="EMBL/GenBank/DDBJ databases">
        <title>Chlorella ohadii genome sequencing and assembly.</title>
        <authorList>
            <person name="Murik O."/>
            <person name="Treves H."/>
            <person name="Kedem I."/>
            <person name="Shotland Y."/>
            <person name="Kaplan A."/>
        </authorList>
    </citation>
    <scope>NUCLEOTIDE SEQUENCE</scope>
    <source>
        <strain evidence="15">1</strain>
    </source>
</reference>
<dbReference type="InterPro" id="IPR029061">
    <property type="entry name" value="THDP-binding"/>
</dbReference>
<evidence type="ECO:0000256" key="7">
    <source>
        <dbReference type="ARBA" id="ARBA00044451"/>
    </source>
</evidence>
<dbReference type="InterPro" id="IPR025110">
    <property type="entry name" value="AMP-bd_C"/>
</dbReference>
<dbReference type="EC" id="4.1.2.63" evidence="9"/>
<dbReference type="Proteomes" id="UP001205105">
    <property type="component" value="Unassembled WGS sequence"/>
</dbReference>
<dbReference type="Gene3D" id="3.40.50.1220">
    <property type="entry name" value="TPP-binding domain"/>
    <property type="match status" value="1"/>
</dbReference>
<dbReference type="InterPro" id="IPR012001">
    <property type="entry name" value="Thiamin_PyroP_enz_TPP-bd_dom"/>
</dbReference>
<dbReference type="Pfam" id="PF00501">
    <property type="entry name" value="AMP-binding"/>
    <property type="match status" value="2"/>
</dbReference>
<evidence type="ECO:0000256" key="6">
    <source>
        <dbReference type="ARBA" id="ARBA00023239"/>
    </source>
</evidence>
<keyword evidence="3" id="KW-0479">Metal-binding</keyword>
<dbReference type="InterPro" id="IPR042099">
    <property type="entry name" value="ANL_N_sf"/>
</dbReference>
<dbReference type="PANTHER" id="PTHR43710:SF2">
    <property type="entry name" value="2-HYDROXYACYL-COA LYASE 1"/>
    <property type="match status" value="1"/>
</dbReference>
<comment type="caution">
    <text evidence="15">The sequence shown here is derived from an EMBL/GenBank/DDBJ whole genome shotgun (WGS) entry which is preliminary data.</text>
</comment>
<keyword evidence="4" id="KW-0460">Magnesium</keyword>
<comment type="cofactor">
    <cofactor evidence="1">
        <name>thiamine diphosphate</name>
        <dbReference type="ChEBI" id="CHEBI:58937"/>
    </cofactor>
</comment>
<dbReference type="Gene3D" id="3.40.50.970">
    <property type="match status" value="2"/>
</dbReference>
<dbReference type="SUPFAM" id="SSF52518">
    <property type="entry name" value="Thiamin diphosphate-binding fold (THDP-binding)"/>
    <property type="match status" value="2"/>
</dbReference>
<dbReference type="Pfam" id="PF00205">
    <property type="entry name" value="TPP_enzyme_M"/>
    <property type="match status" value="1"/>
</dbReference>
<dbReference type="Gene3D" id="3.40.50.12780">
    <property type="entry name" value="N-terminal domain of ligase-like"/>
    <property type="match status" value="2"/>
</dbReference>
<feature type="domain" description="AMP-dependent synthetase/ligase" evidence="11">
    <location>
        <begin position="14"/>
        <end position="233"/>
    </location>
</feature>
<evidence type="ECO:0000256" key="1">
    <source>
        <dbReference type="ARBA" id="ARBA00001964"/>
    </source>
</evidence>
<feature type="domain" description="AMP-dependent synthetase/ligase" evidence="11">
    <location>
        <begin position="239"/>
        <end position="340"/>
    </location>
</feature>
<dbReference type="GO" id="GO:0030976">
    <property type="term" value="F:thiamine pyrophosphate binding"/>
    <property type="evidence" value="ECO:0007669"/>
    <property type="project" value="InterPro"/>
</dbReference>
<dbReference type="InterPro" id="IPR000873">
    <property type="entry name" value="AMP-dep_synth/lig_dom"/>
</dbReference>
<sequence length="1084" mass="112255">MSRPLTTLQSVLEGSDDAPALLLGSGGGTLTRGQLRRLCCQFAASLRASGVQPGDVVTIAEPNTVEYVVAFLGTGLARAVAAPLNQNYRQEEFQFYMEDAKSKLLVVGRDGNPAAEAAGGPPCLTLAVHLPAAGSEPRLEVQSKTQGWEAKLAGPEVGATLQDPPQAGDEALFLHTSGTTARPKGVPLSQGNLAASLSNIVQTYEFVPEDRSLLVMPLFHVHGLMAGLLILLARADQDYPAASPPPLRAIRSCSSALAPATLHKLEATFKAPVLEAYAMTEASHQMTSNPLPKHGDHRPGTVGKAQGSVQVAILDEQCNVLPPGQIGEVCIRGPNVTAGYKDNPKANEEAFAGGWFHTGDQGHLDAEGYLTLTGRIKELINRGGEKISPIEVDGALLAHPGVAEAVSFAAPDEKYGEVVAAAVVLNEEGKKMQNIEEDIQRVVGQRLSAFKVPKMVFVTDELPKGPTGKISRRFMVDAFIKGGGAPPAGSQATPSIDFSKQPNEGYFLVARSLAKLGVRHMFGVIGIPVTQLASAVQACGIRFISCRNEQAAGYAAAAAGFLTGVPGVLLTVSGPGVVHGIAGLSNAQVNCWPLVMISGSCEQNEVGKGAFQECDQLAAVAGHVKWAGQAAQATDIPGVIAEAFQAAASSRPGAAYVDIPSNILMSSLDDRAAVQQAEAAVAGPLCPPRPAPASADVAAAAELLRGAQRPLLVVGKGAGYAQAEGPLRALAEAAGLPFLATAMGRGVVPDDSPLCANAARSMALGQADVALVVGARLNWQLHFGEPPRWSSGVKFVLLDVEPSDQDAAKAALVLRGDAGTGATALLAALRQGQPAGTPLLPGAAASGWLAGLQGKVVGAREKLAAKMARTAFPLDYQTTLRVVRDELNRLPKPAVVVSEGANTMDNARVLLEPVIAPRSRLDAGTWGTMGVGPGYAIAAAVVSPDRNVVAVEGDSAFGFSGMECETICRYNLPVCIVVMNNGGIYGGDRREQQLRELAAAGLAAAGVPSDPAPTDFVPQSKYHLMMEAFGGKGVAVATADELQAALRQALESRRPTLINVAIDPQAGVESGNVHAFNAPKGGSG</sequence>
<evidence type="ECO:0000259" key="14">
    <source>
        <dbReference type="Pfam" id="PF13193"/>
    </source>
</evidence>
<evidence type="ECO:0000256" key="4">
    <source>
        <dbReference type="ARBA" id="ARBA00022842"/>
    </source>
</evidence>
<evidence type="ECO:0000256" key="2">
    <source>
        <dbReference type="ARBA" id="ARBA00007812"/>
    </source>
</evidence>
<feature type="domain" description="AMP-binding enzyme C-terminal" evidence="14">
    <location>
        <begin position="391"/>
        <end position="469"/>
    </location>
</feature>
<keyword evidence="5" id="KW-0786">Thiamine pyrophosphate</keyword>
<dbReference type="Gene3D" id="3.30.300.30">
    <property type="match status" value="1"/>
</dbReference>
<feature type="domain" description="Thiamine pyrophosphate enzyme TPP-binding" evidence="12">
    <location>
        <begin position="913"/>
        <end position="1060"/>
    </location>
</feature>
<keyword evidence="16" id="KW-1185">Reference proteome</keyword>
<dbReference type="InterPro" id="IPR045851">
    <property type="entry name" value="AMP-bd_C_sf"/>
</dbReference>
<evidence type="ECO:0000256" key="3">
    <source>
        <dbReference type="ARBA" id="ARBA00022723"/>
    </source>
</evidence>
<feature type="domain" description="Thiamine pyrophosphate enzyme central" evidence="10">
    <location>
        <begin position="697"/>
        <end position="824"/>
    </location>
</feature>
<accession>A0AAD5H8J9</accession>
<evidence type="ECO:0000259" key="12">
    <source>
        <dbReference type="Pfam" id="PF02775"/>
    </source>
</evidence>
<evidence type="ECO:0000256" key="8">
    <source>
        <dbReference type="ARBA" id="ARBA00044454"/>
    </source>
</evidence>
<dbReference type="EMBL" id="JADXDR010000019">
    <property type="protein sequence ID" value="KAI7845328.1"/>
    <property type="molecule type" value="Genomic_DNA"/>
</dbReference>
<dbReference type="CDD" id="cd02004">
    <property type="entry name" value="TPP_BZL_OCoD_HPCL"/>
    <property type="match status" value="1"/>
</dbReference>
<comment type="similarity">
    <text evidence="2">Belongs to the TPP enzyme family.</text>
</comment>
<name>A0AAD5H8J9_9CHLO</name>
<evidence type="ECO:0000313" key="16">
    <source>
        <dbReference type="Proteomes" id="UP001205105"/>
    </source>
</evidence>
<evidence type="ECO:0000256" key="5">
    <source>
        <dbReference type="ARBA" id="ARBA00023052"/>
    </source>
</evidence>
<dbReference type="PROSITE" id="PS00187">
    <property type="entry name" value="TPP_ENZYMES"/>
    <property type="match status" value="1"/>
</dbReference>
<dbReference type="InterPro" id="IPR029035">
    <property type="entry name" value="DHS-like_NAD/FAD-binding_dom"/>
</dbReference>
<dbReference type="AlphaFoldDB" id="A0AAD5H8J9"/>
<dbReference type="InterPro" id="IPR045025">
    <property type="entry name" value="HACL1-like"/>
</dbReference>
<dbReference type="GO" id="GO:0005777">
    <property type="term" value="C:peroxisome"/>
    <property type="evidence" value="ECO:0007669"/>
    <property type="project" value="TreeGrafter"/>
</dbReference>
<dbReference type="SUPFAM" id="SSF52467">
    <property type="entry name" value="DHS-like NAD/FAD-binding domain"/>
    <property type="match status" value="1"/>
</dbReference>
<dbReference type="SUPFAM" id="SSF56801">
    <property type="entry name" value="Acetyl-CoA synthetase-like"/>
    <property type="match status" value="1"/>
</dbReference>
<evidence type="ECO:0000259" key="10">
    <source>
        <dbReference type="Pfam" id="PF00205"/>
    </source>
</evidence>
<proteinExistence type="inferred from homology"/>
<feature type="domain" description="Thiamine pyrophosphate enzyme N-terminal TPP-binding" evidence="13">
    <location>
        <begin position="507"/>
        <end position="618"/>
    </location>
</feature>
<comment type="catalytic activity">
    <reaction evidence="8">
        <text>an (R)-2-hydroxy-long-chain-fatty acyl-CoA = a long-chain fatty aldehyde + formyl-CoA</text>
        <dbReference type="Rhea" id="RHEA:67444"/>
        <dbReference type="ChEBI" id="CHEBI:17176"/>
        <dbReference type="ChEBI" id="CHEBI:57376"/>
        <dbReference type="ChEBI" id="CHEBI:170012"/>
        <dbReference type="EC" id="4.1.2.63"/>
    </reaction>
    <physiologicalReaction direction="left-to-right" evidence="8">
        <dbReference type="Rhea" id="RHEA:67445"/>
    </physiologicalReaction>
</comment>
<gene>
    <name evidence="15" type="ORF">COHA_001169</name>
</gene>
<organism evidence="15 16">
    <name type="scientific">Chlorella ohadii</name>
    <dbReference type="NCBI Taxonomy" id="2649997"/>
    <lineage>
        <taxon>Eukaryota</taxon>
        <taxon>Viridiplantae</taxon>
        <taxon>Chlorophyta</taxon>
        <taxon>core chlorophytes</taxon>
        <taxon>Trebouxiophyceae</taxon>
        <taxon>Chlorellales</taxon>
        <taxon>Chlorellaceae</taxon>
        <taxon>Chlorella clade</taxon>
        <taxon>Chlorella</taxon>
    </lineage>
</organism>
<dbReference type="GO" id="GO:0000287">
    <property type="term" value="F:magnesium ion binding"/>
    <property type="evidence" value="ECO:0007669"/>
    <property type="project" value="InterPro"/>
</dbReference>
<comment type="catalytic activity">
    <reaction evidence="7">
        <text>a 2-hydroxy-3-methyl fatty acyl-CoA = a 2-methyl-branched fatty aldehyde + formyl-CoA</text>
        <dbReference type="Rhea" id="RHEA:25375"/>
        <dbReference type="ChEBI" id="CHEBI:49188"/>
        <dbReference type="ChEBI" id="CHEBI:57376"/>
        <dbReference type="ChEBI" id="CHEBI:58783"/>
        <dbReference type="EC" id="4.1.2.63"/>
    </reaction>
    <physiologicalReaction direction="left-to-right" evidence="7">
        <dbReference type="Rhea" id="RHEA:25376"/>
    </physiologicalReaction>
</comment>
<dbReference type="InterPro" id="IPR011766">
    <property type="entry name" value="TPP_enzyme_TPP-bd"/>
</dbReference>
<dbReference type="InterPro" id="IPR012000">
    <property type="entry name" value="Thiamin_PyroP_enz_cen_dom"/>
</dbReference>
<evidence type="ECO:0000259" key="13">
    <source>
        <dbReference type="Pfam" id="PF02776"/>
    </source>
</evidence>